<dbReference type="AlphaFoldDB" id="A0A1S1HNQ1"/>
<proteinExistence type="inferred from homology"/>
<dbReference type="InterPro" id="IPR008966">
    <property type="entry name" value="Adhesion_dom_sf"/>
</dbReference>
<dbReference type="PROSITE" id="PS50878">
    <property type="entry name" value="RT_POL"/>
    <property type="match status" value="1"/>
</dbReference>
<dbReference type="SUPFAM" id="SSF49401">
    <property type="entry name" value="Bacterial adhesins"/>
    <property type="match status" value="1"/>
</dbReference>
<evidence type="ECO:0000259" key="2">
    <source>
        <dbReference type="PROSITE" id="PS50878"/>
    </source>
</evidence>
<keyword evidence="4" id="KW-1185">Reference proteome</keyword>
<comment type="similarity">
    <text evidence="1">Belongs to the bacterial reverse transcriptase family.</text>
</comment>
<accession>A0A1S1HNQ1</accession>
<dbReference type="InterPro" id="IPR043502">
    <property type="entry name" value="DNA/RNA_pol_sf"/>
</dbReference>
<dbReference type="PANTHER" id="PTHR34047:SF8">
    <property type="entry name" value="PROTEIN YKFC"/>
    <property type="match status" value="1"/>
</dbReference>
<dbReference type="SUPFAM" id="SSF56672">
    <property type="entry name" value="DNA/RNA polymerases"/>
    <property type="match status" value="1"/>
</dbReference>
<protein>
    <recommendedName>
        <fullName evidence="2">Reverse transcriptase domain-containing protein</fullName>
    </recommendedName>
</protein>
<reference evidence="3 4" key="1">
    <citation type="submission" date="2016-03" db="EMBL/GenBank/DDBJ databases">
        <title>Genome sequence of Providencia stuartii strain, isolated from the salivary glands of larval Lucilia sericata.</title>
        <authorList>
            <person name="Yuan Y."/>
            <person name="Zhang Y."/>
            <person name="Fu S."/>
            <person name="Crippen T.L."/>
            <person name="Visi D."/>
            <person name="Benbow M.E."/>
            <person name="Allen M."/>
            <person name="Tomberlin J.K."/>
            <person name="Sze S.-H."/>
            <person name="Tarone A.M."/>
        </authorList>
    </citation>
    <scope>NUCLEOTIDE SEQUENCE [LARGE SCALE GENOMIC DNA]</scope>
    <source>
        <strain evidence="3 4">Crippen</strain>
    </source>
</reference>
<dbReference type="Proteomes" id="UP000179588">
    <property type="component" value="Unassembled WGS sequence"/>
</dbReference>
<evidence type="ECO:0000256" key="1">
    <source>
        <dbReference type="ARBA" id="ARBA00034120"/>
    </source>
</evidence>
<name>A0A1S1HNQ1_PROST</name>
<dbReference type="EMBL" id="LVIE01000173">
    <property type="protein sequence ID" value="OHT23728.1"/>
    <property type="molecule type" value="Genomic_DNA"/>
</dbReference>
<dbReference type="InterPro" id="IPR051083">
    <property type="entry name" value="GrpII_Intron_Splice-Mob/Def"/>
</dbReference>
<dbReference type="InterPro" id="IPR000477">
    <property type="entry name" value="RT_dom"/>
</dbReference>
<dbReference type="PANTHER" id="PTHR34047">
    <property type="entry name" value="NUCLEAR INTRON MATURASE 1, MITOCHONDRIAL-RELATED"/>
    <property type="match status" value="1"/>
</dbReference>
<gene>
    <name evidence="3" type="ORF">A3Q29_20160</name>
</gene>
<feature type="domain" description="Reverse transcriptase" evidence="2">
    <location>
        <begin position="1"/>
        <end position="287"/>
    </location>
</feature>
<comment type="caution">
    <text evidence="3">The sequence shown here is derived from an EMBL/GenBank/DDBJ whole genome shotgun (WGS) entry which is preliminary data.</text>
</comment>
<dbReference type="Pfam" id="PF00078">
    <property type="entry name" value="RVT_1"/>
    <property type="match status" value="1"/>
</dbReference>
<sequence>MCDNDKRECKPWKIERTTAAVHADAARCGDNEALDAAWDWLCAARKSAPADADIWDLRFHWETTRTDFLQQLQTGKYRLSPMRVTGRNQRMMWTARDALALKWLAVRIQGQLPLHEKCEHVKGHGGGKSSVVRLSSAVQTGEYPWVCRTDIRGYYGSVDKARLLSQLKQHITRPAYLSLLEQYLYYSTEDGGDFHTPEKGIARGCALSPLMGALHLWVVDDYFARQKNIRYARYMDDFVILAKSRWSLRRQVKALNRRLSGFGFVKHPDKTFIGRVQRGFDWLGAWLTDRGVTGVAPRAVKNYYEKVRRLYERTRHWLKEKQAKRVSDYRRRWFAWVGCMCFISAVPTPSEAADIEVRPGSGFVPLKSGISMDGVNNMRCKSTRSIIYAHTRHVADGTILGYSSDGLAYGFLVPGSVDMYVVQRGGGTFSPRYHEEIKVEWSYVGPPTWSGGESVTYDTYASSVTNAFLAIGSDFDEYTGGRAVGKLDSSLYVGPKTRPGTYNLGSYETKFGCFGAGSLTDVNTNVIVKSLTCTINSPPTVEFGDIQAKGEPVGTLLRSVNTSLDVTCSTAEPVNATLTFSGEQDSNGLGLWNEDHTQQSPANVMGTMTSVSGATTDGCSQTTTTPGAIRFDGKASASAVSIPGNIPLRFDLCKMASDRDGRVGVFTGNATVTVDWD</sequence>
<evidence type="ECO:0000313" key="3">
    <source>
        <dbReference type="EMBL" id="OHT23728.1"/>
    </source>
</evidence>
<organism evidence="3 4">
    <name type="scientific">Providencia stuartii</name>
    <dbReference type="NCBI Taxonomy" id="588"/>
    <lineage>
        <taxon>Bacteria</taxon>
        <taxon>Pseudomonadati</taxon>
        <taxon>Pseudomonadota</taxon>
        <taxon>Gammaproteobacteria</taxon>
        <taxon>Enterobacterales</taxon>
        <taxon>Morganellaceae</taxon>
        <taxon>Providencia</taxon>
    </lineage>
</organism>
<evidence type="ECO:0000313" key="4">
    <source>
        <dbReference type="Proteomes" id="UP000179588"/>
    </source>
</evidence>